<organism evidence="4 5">
    <name type="scientific">Halodesulfovibrio marinisediminis DSM 17456</name>
    <dbReference type="NCBI Taxonomy" id="1121457"/>
    <lineage>
        <taxon>Bacteria</taxon>
        <taxon>Pseudomonadati</taxon>
        <taxon>Thermodesulfobacteriota</taxon>
        <taxon>Desulfovibrionia</taxon>
        <taxon>Desulfovibrionales</taxon>
        <taxon>Desulfovibrionaceae</taxon>
        <taxon>Halodesulfovibrio</taxon>
    </lineage>
</organism>
<evidence type="ECO:0000256" key="2">
    <source>
        <dbReference type="PIRSR" id="PIRSR005211-1"/>
    </source>
</evidence>
<dbReference type="AlphaFoldDB" id="A0A1N6DF91"/>
<comment type="similarity">
    <text evidence="1">Belongs to the AB hydrolase superfamily. AB hydrolase 4 family.</text>
</comment>
<name>A0A1N6DF91_9BACT</name>
<dbReference type="EMBL" id="FSRG01000003">
    <property type="protein sequence ID" value="SIN69416.1"/>
    <property type="molecule type" value="Genomic_DNA"/>
</dbReference>
<feature type="active site" description="Charge relay system" evidence="2">
    <location>
        <position position="299"/>
    </location>
</feature>
<protein>
    <recommendedName>
        <fullName evidence="3">AB hydrolase-1 domain-containing protein</fullName>
    </recommendedName>
</protein>
<dbReference type="STRING" id="1121457.SAMN02745161_0084"/>
<feature type="active site" description="Charge relay system" evidence="2">
    <location>
        <position position="143"/>
    </location>
</feature>
<feature type="active site" description="Charge relay system" evidence="2">
    <location>
        <position position="270"/>
    </location>
</feature>
<dbReference type="InterPro" id="IPR029058">
    <property type="entry name" value="AB_hydrolase_fold"/>
</dbReference>
<dbReference type="PIRSF" id="PIRSF005211">
    <property type="entry name" value="Ab_hydro_YheT"/>
    <property type="match status" value="1"/>
</dbReference>
<evidence type="ECO:0000259" key="3">
    <source>
        <dbReference type="Pfam" id="PF00561"/>
    </source>
</evidence>
<keyword evidence="5" id="KW-1185">Reference proteome</keyword>
<dbReference type="SUPFAM" id="SSF53474">
    <property type="entry name" value="alpha/beta-Hydrolases"/>
    <property type="match status" value="1"/>
</dbReference>
<dbReference type="RefSeq" id="WP_074214993.1">
    <property type="nucleotide sequence ID" value="NZ_FSRG01000003.1"/>
</dbReference>
<dbReference type="Gene3D" id="3.40.50.1820">
    <property type="entry name" value="alpha/beta hydrolase"/>
    <property type="match status" value="1"/>
</dbReference>
<dbReference type="Pfam" id="PF00561">
    <property type="entry name" value="Abhydrolase_1"/>
    <property type="match status" value="1"/>
</dbReference>
<dbReference type="GO" id="GO:0047372">
    <property type="term" value="F:monoacylglycerol lipase activity"/>
    <property type="evidence" value="ECO:0007669"/>
    <property type="project" value="TreeGrafter"/>
</dbReference>
<feature type="domain" description="AB hydrolase-1" evidence="3">
    <location>
        <begin position="68"/>
        <end position="301"/>
    </location>
</feature>
<dbReference type="OrthoDB" id="332676at2"/>
<gene>
    <name evidence="4" type="ORF">SAMN02745161_0084</name>
</gene>
<dbReference type="Proteomes" id="UP000184694">
    <property type="component" value="Unassembled WGS sequence"/>
</dbReference>
<dbReference type="InterPro" id="IPR012020">
    <property type="entry name" value="ABHD4"/>
</dbReference>
<accession>A0A1N6DF91</accession>
<dbReference type="InterPro" id="IPR000073">
    <property type="entry name" value="AB_hydrolase_1"/>
</dbReference>
<dbReference type="GO" id="GO:0034338">
    <property type="term" value="F:short-chain carboxylesterase activity"/>
    <property type="evidence" value="ECO:0007669"/>
    <property type="project" value="TreeGrafter"/>
</dbReference>
<dbReference type="PANTHER" id="PTHR10794">
    <property type="entry name" value="ABHYDROLASE DOMAIN-CONTAINING PROTEIN"/>
    <property type="match status" value="1"/>
</dbReference>
<evidence type="ECO:0000256" key="1">
    <source>
        <dbReference type="ARBA" id="ARBA00010884"/>
    </source>
</evidence>
<reference evidence="5" key="1">
    <citation type="submission" date="2016-11" db="EMBL/GenBank/DDBJ databases">
        <authorList>
            <person name="Varghese N."/>
            <person name="Submissions S."/>
        </authorList>
    </citation>
    <scope>NUCLEOTIDE SEQUENCE [LARGE SCALE GENOMIC DNA]</scope>
    <source>
        <strain evidence="5">DSM 17456</strain>
    </source>
</reference>
<proteinExistence type="inferred from homology"/>
<evidence type="ECO:0000313" key="5">
    <source>
        <dbReference type="Proteomes" id="UP000184694"/>
    </source>
</evidence>
<dbReference type="InterPro" id="IPR050960">
    <property type="entry name" value="AB_hydrolase_4_sf"/>
</dbReference>
<evidence type="ECO:0000313" key="4">
    <source>
        <dbReference type="EMBL" id="SIN69416.1"/>
    </source>
</evidence>
<sequence length="328" mass="37156">MPIYENTLYPAPFFLPGGHAQTLYPALFRTLDLPACTVQRITTPDNDFLDIDFHYTIFGSPKRRLAIVSHGLEGNSKRSYVKGMVRALVRAGWDAAAWNFRGCSGAPNRQLYMYHSGATEDLQSVVNYCVKKGYEEIVLIGFSMGGNQILNYLGNPDHVVHSSVQAAVVFSVPCDLVGAAKAMDKPANAIYLKNFMRTLKEKLVQKHEAYPEMVDIRNLNDVKTFKDFDEAYTAPWYGFRDALEYWEKSSSVKFLDRVRIPTLLISARNDPFLWPTCYPTGHAHRSKYFYLETPADGGHIGFVRIADDDYYWSEIRAVEFIGQVMGSV</sequence>
<dbReference type="PANTHER" id="PTHR10794:SF94">
    <property type="entry name" value="ESTERASE YHET-RELATED"/>
    <property type="match status" value="1"/>
</dbReference>